<reference evidence="2 3" key="1">
    <citation type="submission" date="2016-10" db="EMBL/GenBank/DDBJ databases">
        <authorList>
            <person name="de Groot N.N."/>
        </authorList>
    </citation>
    <scope>NUCLEOTIDE SEQUENCE [LARGE SCALE GENOMIC DNA]</scope>
    <source>
        <strain evidence="2 3">DSM 22274</strain>
    </source>
</reference>
<dbReference type="AlphaFoldDB" id="A0A1H5IXD5"/>
<sequence>MALDSTFNWIFICVVTFLVLVRIILEQTSRLQEKRVFQFWQRVGLPMGTEQIHDSLRSRLHRSSMAALVGGIAGALVATSLLVFQEASVVSFTFSWLVALPAIFIGLTLSDVVQTLRDTLFGSPSNLPRMARAHAVTLGDYISPWRLRTAPLLLLIALFLAAGGLVLGQSGVINMGSFLKGMSLPFLLVAIIVCGICAVAAKKVLEKSQPVADALELAWDDAVRADTIRKLAQLAVLTAWLASSAIVIAILEGLQDGREPMLLVAMGQPLAMVGYSVVVMMFSYGNSYSYFRHRLWPDFTPYGLASKQGA</sequence>
<gene>
    <name evidence="2" type="ORF">SAMN04489740_1417</name>
</gene>
<accession>A0A1H5IXD5</accession>
<organism evidence="2 3">
    <name type="scientific">Arthrobacter alpinus</name>
    <dbReference type="NCBI Taxonomy" id="656366"/>
    <lineage>
        <taxon>Bacteria</taxon>
        <taxon>Bacillati</taxon>
        <taxon>Actinomycetota</taxon>
        <taxon>Actinomycetes</taxon>
        <taxon>Micrococcales</taxon>
        <taxon>Micrococcaceae</taxon>
        <taxon>Arthrobacter</taxon>
    </lineage>
</organism>
<dbReference type="RefSeq" id="WP_074711138.1">
    <property type="nucleotide sequence ID" value="NZ_FNTV01000001.1"/>
</dbReference>
<proteinExistence type="predicted"/>
<evidence type="ECO:0000313" key="2">
    <source>
        <dbReference type="EMBL" id="SEE44058.1"/>
    </source>
</evidence>
<feature type="transmembrane region" description="Helical" evidence="1">
    <location>
        <begin position="263"/>
        <end position="284"/>
    </location>
</feature>
<keyword evidence="1" id="KW-0472">Membrane</keyword>
<feature type="transmembrane region" description="Helical" evidence="1">
    <location>
        <begin position="6"/>
        <end position="25"/>
    </location>
</feature>
<dbReference type="EMBL" id="FNTV01000001">
    <property type="protein sequence ID" value="SEE44058.1"/>
    <property type="molecule type" value="Genomic_DNA"/>
</dbReference>
<feature type="transmembrane region" description="Helical" evidence="1">
    <location>
        <begin position="231"/>
        <end position="251"/>
    </location>
</feature>
<feature type="transmembrane region" description="Helical" evidence="1">
    <location>
        <begin position="90"/>
        <end position="109"/>
    </location>
</feature>
<evidence type="ECO:0000256" key="1">
    <source>
        <dbReference type="SAM" id="Phobius"/>
    </source>
</evidence>
<feature type="transmembrane region" description="Helical" evidence="1">
    <location>
        <begin position="184"/>
        <end position="201"/>
    </location>
</feature>
<name>A0A1H5IXD5_9MICC</name>
<keyword evidence="1" id="KW-0812">Transmembrane</keyword>
<protein>
    <submittedName>
        <fullName evidence="2">Uncharacterized protein</fullName>
    </submittedName>
</protein>
<keyword evidence="1" id="KW-1133">Transmembrane helix</keyword>
<dbReference type="Proteomes" id="UP000182725">
    <property type="component" value="Unassembled WGS sequence"/>
</dbReference>
<evidence type="ECO:0000313" key="3">
    <source>
        <dbReference type="Proteomes" id="UP000182725"/>
    </source>
</evidence>
<feature type="transmembrane region" description="Helical" evidence="1">
    <location>
        <begin position="65"/>
        <end position="84"/>
    </location>
</feature>
<feature type="transmembrane region" description="Helical" evidence="1">
    <location>
        <begin position="152"/>
        <end position="172"/>
    </location>
</feature>